<keyword evidence="1" id="KW-0472">Membrane</keyword>
<feature type="transmembrane region" description="Helical" evidence="1">
    <location>
        <begin position="9"/>
        <end position="27"/>
    </location>
</feature>
<evidence type="ECO:0008006" key="4">
    <source>
        <dbReference type="Google" id="ProtNLM"/>
    </source>
</evidence>
<evidence type="ECO:0000313" key="3">
    <source>
        <dbReference type="Proteomes" id="UP000532866"/>
    </source>
</evidence>
<evidence type="ECO:0000256" key="1">
    <source>
        <dbReference type="SAM" id="Phobius"/>
    </source>
</evidence>
<dbReference type="Proteomes" id="UP000532866">
    <property type="component" value="Unassembled WGS sequence"/>
</dbReference>
<reference evidence="2 3" key="1">
    <citation type="submission" date="2020-03" db="EMBL/GenBank/DDBJ databases">
        <title>Soil Listeria distribution.</title>
        <authorList>
            <person name="Liao J."/>
            <person name="Wiedmann M."/>
        </authorList>
    </citation>
    <scope>NUCLEOTIDE SEQUENCE [LARGE SCALE GENOMIC DNA]</scope>
    <source>
        <strain evidence="2 3">FSL L7-1833</strain>
    </source>
</reference>
<dbReference type="CDD" id="cd02947">
    <property type="entry name" value="TRX_family"/>
    <property type="match status" value="1"/>
</dbReference>
<dbReference type="Gene3D" id="3.40.30.10">
    <property type="entry name" value="Glutaredoxin"/>
    <property type="match status" value="1"/>
</dbReference>
<dbReference type="InterPro" id="IPR018209">
    <property type="entry name" value="Pyrv_Knase_AS"/>
</dbReference>
<dbReference type="SUPFAM" id="SSF52833">
    <property type="entry name" value="Thioredoxin-like"/>
    <property type="match status" value="1"/>
</dbReference>
<dbReference type="GO" id="GO:0004743">
    <property type="term" value="F:pyruvate kinase activity"/>
    <property type="evidence" value="ECO:0007669"/>
    <property type="project" value="InterPro"/>
</dbReference>
<comment type="caution">
    <text evidence="2">The sequence shown here is derived from an EMBL/GenBank/DDBJ whole genome shotgun (WGS) entry which is preliminary data.</text>
</comment>
<dbReference type="PROSITE" id="PS00110">
    <property type="entry name" value="PYRUVATE_KINASE"/>
    <property type="match status" value="1"/>
</dbReference>
<name>A0A7X0TMQ5_9LIST</name>
<evidence type="ECO:0000313" key="2">
    <source>
        <dbReference type="EMBL" id="MBC1331997.1"/>
    </source>
</evidence>
<dbReference type="AlphaFoldDB" id="A0A7X0TMQ5"/>
<dbReference type="InterPro" id="IPR046698">
    <property type="entry name" value="PedC-like"/>
</dbReference>
<accession>A0A7X0TMQ5</accession>
<organism evidence="2 3">
    <name type="scientific">Listeria booriae</name>
    <dbReference type="NCBI Taxonomy" id="1552123"/>
    <lineage>
        <taxon>Bacteria</taxon>
        <taxon>Bacillati</taxon>
        <taxon>Bacillota</taxon>
        <taxon>Bacilli</taxon>
        <taxon>Bacillales</taxon>
        <taxon>Listeriaceae</taxon>
        <taxon>Listeria</taxon>
    </lineage>
</organism>
<keyword evidence="1" id="KW-0812">Transmembrane</keyword>
<dbReference type="RefSeq" id="WP_185353521.1">
    <property type="nucleotide sequence ID" value="NZ_JAARNB010000003.1"/>
</dbReference>
<protein>
    <recommendedName>
        <fullName evidence="4">Thioredoxin domain-containing protein</fullName>
    </recommendedName>
</protein>
<sequence>MQHALNKRMGIAFLLAIGVAMIIFFWTNSRNAEANHLVDIDINRLTQIVSNQENALVYIGRPTCSMCREFKPGLEKTLLKNRKELLYLNTDEHRSEKGFGDILEKINVDSVPVIVKLENGEAISWFTYDDFKQGKSLDDWLR</sequence>
<proteinExistence type="predicted"/>
<dbReference type="EMBL" id="JAAROL010000002">
    <property type="protein sequence ID" value="MBC1331997.1"/>
    <property type="molecule type" value="Genomic_DNA"/>
</dbReference>
<dbReference type="Pfam" id="PF20207">
    <property type="entry name" value="DUF6568"/>
    <property type="match status" value="1"/>
</dbReference>
<dbReference type="InterPro" id="IPR036249">
    <property type="entry name" value="Thioredoxin-like_sf"/>
</dbReference>
<gene>
    <name evidence="2" type="ORF">HB759_08605</name>
</gene>
<keyword evidence="1" id="KW-1133">Transmembrane helix</keyword>